<accession>A0ABP8DDM9</accession>
<dbReference type="EMBL" id="BAABAT010000015">
    <property type="protein sequence ID" value="GAA4253124.1"/>
    <property type="molecule type" value="Genomic_DNA"/>
</dbReference>
<dbReference type="SUPFAM" id="SSF47413">
    <property type="entry name" value="lambda repressor-like DNA-binding domains"/>
    <property type="match status" value="1"/>
</dbReference>
<protein>
    <submittedName>
        <fullName evidence="3">Helix-turn-helix transcriptional regulator</fullName>
    </submittedName>
</protein>
<reference evidence="4" key="1">
    <citation type="journal article" date="2019" name="Int. J. Syst. Evol. Microbiol.">
        <title>The Global Catalogue of Microorganisms (GCM) 10K type strain sequencing project: providing services to taxonomists for standard genome sequencing and annotation.</title>
        <authorList>
            <consortium name="The Broad Institute Genomics Platform"/>
            <consortium name="The Broad Institute Genome Sequencing Center for Infectious Disease"/>
            <person name="Wu L."/>
            <person name="Ma J."/>
        </authorList>
    </citation>
    <scope>NUCLEOTIDE SEQUENCE [LARGE SCALE GENOMIC DNA]</scope>
    <source>
        <strain evidence="4">JCM 17441</strain>
    </source>
</reference>
<dbReference type="Proteomes" id="UP001500620">
    <property type="component" value="Unassembled WGS sequence"/>
</dbReference>
<keyword evidence="1" id="KW-0238">DNA-binding</keyword>
<comment type="caution">
    <text evidence="3">The sequence shown here is derived from an EMBL/GenBank/DDBJ whole genome shotgun (WGS) entry which is preliminary data.</text>
</comment>
<dbReference type="Gene3D" id="1.10.260.40">
    <property type="entry name" value="lambda repressor-like DNA-binding domains"/>
    <property type="match status" value="1"/>
</dbReference>
<dbReference type="CDD" id="cd00093">
    <property type="entry name" value="HTH_XRE"/>
    <property type="match status" value="1"/>
</dbReference>
<dbReference type="SMART" id="SM00530">
    <property type="entry name" value="HTH_XRE"/>
    <property type="match status" value="1"/>
</dbReference>
<gene>
    <name evidence="3" type="ORF">GCM10022255_052670</name>
</gene>
<evidence type="ECO:0000256" key="1">
    <source>
        <dbReference type="ARBA" id="ARBA00023125"/>
    </source>
</evidence>
<dbReference type="InterPro" id="IPR010982">
    <property type="entry name" value="Lambda_DNA-bd_dom_sf"/>
</dbReference>
<dbReference type="Gene3D" id="1.25.40.10">
    <property type="entry name" value="Tetratricopeptide repeat domain"/>
    <property type="match status" value="1"/>
</dbReference>
<evidence type="ECO:0000313" key="3">
    <source>
        <dbReference type="EMBL" id="GAA4253124.1"/>
    </source>
</evidence>
<dbReference type="RefSeq" id="WP_345130165.1">
    <property type="nucleotide sequence ID" value="NZ_BAABAT010000015.1"/>
</dbReference>
<organism evidence="3 4">
    <name type="scientific">Dactylosporangium darangshiense</name>
    <dbReference type="NCBI Taxonomy" id="579108"/>
    <lineage>
        <taxon>Bacteria</taxon>
        <taxon>Bacillati</taxon>
        <taxon>Actinomycetota</taxon>
        <taxon>Actinomycetes</taxon>
        <taxon>Micromonosporales</taxon>
        <taxon>Micromonosporaceae</taxon>
        <taxon>Dactylosporangium</taxon>
    </lineage>
</organism>
<keyword evidence="4" id="KW-1185">Reference proteome</keyword>
<dbReference type="PROSITE" id="PS50943">
    <property type="entry name" value="HTH_CROC1"/>
    <property type="match status" value="1"/>
</dbReference>
<dbReference type="InterPro" id="IPR001387">
    <property type="entry name" value="Cro/C1-type_HTH"/>
</dbReference>
<dbReference type="PANTHER" id="PTHR46797">
    <property type="entry name" value="HTH-TYPE TRANSCRIPTIONAL REGULATOR"/>
    <property type="match status" value="1"/>
</dbReference>
<sequence>MTDIGRRVFELRTARGLTQRQLAEPRYTAAYVSSVEAGRRTPSTDALIHFAQRLGVSRQRLVTGQEDAAAVLLVRALAEADLAALSDVEGARSAYAALASEPAVAAGAHEGLGRLNLGAGDVGAALAHFAAAEEAGAGRPAHLRIGAVAGRAACVRAQGDVRYAAYLLSRAVEELHASGLPDPAALLALHADLAVCNAEAGEWAAAARSAQAALAFAGPEDPVAAARGHLAVAGTLLAGGDEPGAETALARAFDAIGAARLAPALARCRWLRGRAQDDPGAAEADLAAAHRALPGDGAVVADLALVRRALRRGPEAALLLAESTVDGPAVAHARARLALDDGDATGAERHLRAAVDGYRAAADGRELATVVLALADLLDAGGRAEEAADLLHAGLRDVEQISAARAPATTGTAPAPHR</sequence>
<dbReference type="InterPro" id="IPR050807">
    <property type="entry name" value="TransReg_Diox_bact_type"/>
</dbReference>
<name>A0ABP8DDM9_9ACTN</name>
<evidence type="ECO:0000259" key="2">
    <source>
        <dbReference type="PROSITE" id="PS50943"/>
    </source>
</evidence>
<proteinExistence type="predicted"/>
<evidence type="ECO:0000313" key="4">
    <source>
        <dbReference type="Proteomes" id="UP001500620"/>
    </source>
</evidence>
<feature type="domain" description="HTH cro/C1-type" evidence="2">
    <location>
        <begin position="10"/>
        <end position="61"/>
    </location>
</feature>
<dbReference type="InterPro" id="IPR011990">
    <property type="entry name" value="TPR-like_helical_dom_sf"/>
</dbReference>
<dbReference type="PANTHER" id="PTHR46797:SF1">
    <property type="entry name" value="METHYLPHOSPHONATE SYNTHASE"/>
    <property type="match status" value="1"/>
</dbReference>
<dbReference type="Pfam" id="PF01381">
    <property type="entry name" value="HTH_3"/>
    <property type="match status" value="1"/>
</dbReference>